<dbReference type="SMART" id="SM00346">
    <property type="entry name" value="HTH_ICLR"/>
    <property type="match status" value="1"/>
</dbReference>
<keyword evidence="3" id="KW-0804">Transcription</keyword>
<dbReference type="PROSITE" id="PS51077">
    <property type="entry name" value="HTH_ICLR"/>
    <property type="match status" value="1"/>
</dbReference>
<dbReference type="SUPFAM" id="SSF55781">
    <property type="entry name" value="GAF domain-like"/>
    <property type="match status" value="1"/>
</dbReference>
<dbReference type="InterPro" id="IPR001845">
    <property type="entry name" value="HTH_ArsR_DNA-bd_dom"/>
</dbReference>
<keyword evidence="2" id="KW-0238">DNA-binding</keyword>
<evidence type="ECO:0000259" key="5">
    <source>
        <dbReference type="PROSITE" id="PS51078"/>
    </source>
</evidence>
<dbReference type="PANTHER" id="PTHR30136">
    <property type="entry name" value="HELIX-TURN-HELIX TRANSCRIPTIONAL REGULATOR, ICLR FAMILY"/>
    <property type="match status" value="1"/>
</dbReference>
<dbReference type="InterPro" id="IPR029016">
    <property type="entry name" value="GAF-like_dom_sf"/>
</dbReference>
<evidence type="ECO:0000256" key="1">
    <source>
        <dbReference type="ARBA" id="ARBA00023015"/>
    </source>
</evidence>
<evidence type="ECO:0000313" key="7">
    <source>
        <dbReference type="Proteomes" id="UP000584642"/>
    </source>
</evidence>
<dbReference type="Proteomes" id="UP000584642">
    <property type="component" value="Unassembled WGS sequence"/>
</dbReference>
<dbReference type="EMBL" id="JABFDB010000019">
    <property type="protein sequence ID" value="NYZ22603.1"/>
    <property type="molecule type" value="Genomic_DNA"/>
</dbReference>
<reference evidence="6 7" key="1">
    <citation type="submission" date="2020-05" db="EMBL/GenBank/DDBJ databases">
        <title>Azospirillum oleiclasticum sp. nov, a nitrogen-fixing and heavy crude oil-emulsifying bacterium isolated from the crude oil of Yumen Oilfield.</title>
        <authorList>
            <person name="Wu D."/>
            <person name="Cai M."/>
            <person name="Zhang X."/>
        </authorList>
    </citation>
    <scope>NUCLEOTIDE SEQUENCE [LARGE SCALE GENOMIC DNA]</scope>
    <source>
        <strain evidence="6 7">ROY-1-1-2</strain>
    </source>
</reference>
<dbReference type="PROSITE" id="PS51078">
    <property type="entry name" value="ICLR_ED"/>
    <property type="match status" value="1"/>
</dbReference>
<gene>
    <name evidence="6" type="ORF">HND93_23070</name>
</gene>
<evidence type="ECO:0000256" key="2">
    <source>
        <dbReference type="ARBA" id="ARBA00023125"/>
    </source>
</evidence>
<dbReference type="SMART" id="SM00418">
    <property type="entry name" value="HTH_ARSR"/>
    <property type="match status" value="1"/>
</dbReference>
<dbReference type="SUPFAM" id="SSF46785">
    <property type="entry name" value="Winged helix' DNA-binding domain"/>
    <property type="match status" value="1"/>
</dbReference>
<dbReference type="CDD" id="cd00090">
    <property type="entry name" value="HTH_ARSR"/>
    <property type="match status" value="1"/>
</dbReference>
<evidence type="ECO:0000259" key="4">
    <source>
        <dbReference type="PROSITE" id="PS51077"/>
    </source>
</evidence>
<proteinExistence type="predicted"/>
<dbReference type="InterPro" id="IPR011991">
    <property type="entry name" value="ArsR-like_HTH"/>
</dbReference>
<evidence type="ECO:0000256" key="3">
    <source>
        <dbReference type="ARBA" id="ARBA00023163"/>
    </source>
</evidence>
<dbReference type="InterPro" id="IPR036390">
    <property type="entry name" value="WH_DNA-bd_sf"/>
</dbReference>
<sequence>MDDSSERTRDPVILPSALPPAVELARPAGAGRDELADGLPTAVIALRVMEALSGADGELGVTELARELGMPKARVHRHLTALRDHGYVAQNPRTNRYGIGWRLFLLGQQLVRRFNVVSLAKPVMEELRDRVEQTIVISTFTEDEVVVLDFVPGRSALEMVLRPGTRFTFNSVAQGKIALAFGPPALLQRLTAAPLRPSTPHTVIDPDRLTLEVEMVRRRGWADAPEEVFAGVNAIAAPLFQADGTLYGSLAVVGSIHYLPKPPREETVQSLLAAATKVSTIMGFTGHRL</sequence>
<dbReference type="InterPro" id="IPR014757">
    <property type="entry name" value="Tscrpt_reg_IclR_C"/>
</dbReference>
<dbReference type="InterPro" id="IPR005471">
    <property type="entry name" value="Tscrpt_reg_IclR_N"/>
</dbReference>
<protein>
    <submittedName>
        <fullName evidence="6">IclR family transcriptional regulator</fullName>
    </submittedName>
</protein>
<feature type="domain" description="IclR-ED" evidence="5">
    <location>
        <begin position="102"/>
        <end position="284"/>
    </location>
</feature>
<dbReference type="Pfam" id="PF01614">
    <property type="entry name" value="IclR_C"/>
    <property type="match status" value="1"/>
</dbReference>
<dbReference type="Gene3D" id="3.30.450.40">
    <property type="match status" value="1"/>
</dbReference>
<feature type="domain" description="HTH iclR-type" evidence="4">
    <location>
        <begin position="39"/>
        <end position="101"/>
    </location>
</feature>
<accession>A0ABX2TEC6</accession>
<dbReference type="InterPro" id="IPR050707">
    <property type="entry name" value="HTH_MetabolicPath_Reg"/>
</dbReference>
<dbReference type="PANTHER" id="PTHR30136:SF24">
    <property type="entry name" value="HTH-TYPE TRANSCRIPTIONAL REPRESSOR ALLR"/>
    <property type="match status" value="1"/>
</dbReference>
<dbReference type="Pfam" id="PF09339">
    <property type="entry name" value="HTH_IclR"/>
    <property type="match status" value="1"/>
</dbReference>
<name>A0ABX2TEC6_9PROT</name>
<organism evidence="6 7">
    <name type="scientific">Azospirillum oleiclasticum</name>
    <dbReference type="NCBI Taxonomy" id="2735135"/>
    <lineage>
        <taxon>Bacteria</taxon>
        <taxon>Pseudomonadati</taxon>
        <taxon>Pseudomonadota</taxon>
        <taxon>Alphaproteobacteria</taxon>
        <taxon>Rhodospirillales</taxon>
        <taxon>Azospirillaceae</taxon>
        <taxon>Azospirillum</taxon>
    </lineage>
</organism>
<dbReference type="Gene3D" id="1.10.10.10">
    <property type="entry name" value="Winged helix-like DNA-binding domain superfamily/Winged helix DNA-binding domain"/>
    <property type="match status" value="1"/>
</dbReference>
<dbReference type="RefSeq" id="WP_180284366.1">
    <property type="nucleotide sequence ID" value="NZ_JABFDB010000019.1"/>
</dbReference>
<keyword evidence="1" id="KW-0805">Transcription regulation</keyword>
<dbReference type="InterPro" id="IPR036388">
    <property type="entry name" value="WH-like_DNA-bd_sf"/>
</dbReference>
<evidence type="ECO:0000313" key="6">
    <source>
        <dbReference type="EMBL" id="NYZ22603.1"/>
    </source>
</evidence>
<keyword evidence="7" id="KW-1185">Reference proteome</keyword>
<comment type="caution">
    <text evidence="6">The sequence shown here is derived from an EMBL/GenBank/DDBJ whole genome shotgun (WGS) entry which is preliminary data.</text>
</comment>